<reference evidence="2 3" key="1">
    <citation type="submission" date="2019-06" db="EMBL/GenBank/DDBJ databases">
        <title>Genomic Encyclopedia of Type Strains, Phase IV (KMG-V): Genome sequencing to study the core and pangenomes of soil and plant-associated prokaryotes.</title>
        <authorList>
            <person name="Whitman W."/>
        </authorList>
    </citation>
    <scope>NUCLEOTIDE SEQUENCE [LARGE SCALE GENOMIC DNA]</scope>
    <source>
        <strain evidence="2 3">BR 11880</strain>
    </source>
</reference>
<evidence type="ECO:0008006" key="4">
    <source>
        <dbReference type="Google" id="ProtNLM"/>
    </source>
</evidence>
<sequence length="229" mass="25090">MTLAAACWPDGAAAASEEGLPMRVLLSLTLILAAGTALAAPPPPAGQTDPDWPCHQRLVPQLTAATYWGGPPLPEHVDWRTDKRVAAVVQATAPREIPADEGEKALTRFADRVPKGQRTALYPKVFAGIVEEINSQRGGVITRIQELAHRQRDMGDLVSKATTELQAIPAETADPDKQQQRAEIVQRRGYLIRTFEEVERTLRYTCEVPVDLEARLGAYARVLTNRLPS</sequence>
<evidence type="ECO:0000313" key="3">
    <source>
        <dbReference type="Proteomes" id="UP000319859"/>
    </source>
</evidence>
<feature type="signal peptide" evidence="1">
    <location>
        <begin position="1"/>
        <end position="39"/>
    </location>
</feature>
<protein>
    <recommendedName>
        <fullName evidence="4">DUF4142 domain-containing protein</fullName>
    </recommendedName>
</protein>
<organism evidence="2 3">
    <name type="scientific">Nitrospirillum amazonense</name>
    <dbReference type="NCBI Taxonomy" id="28077"/>
    <lineage>
        <taxon>Bacteria</taxon>
        <taxon>Pseudomonadati</taxon>
        <taxon>Pseudomonadota</taxon>
        <taxon>Alphaproteobacteria</taxon>
        <taxon>Rhodospirillales</taxon>
        <taxon>Azospirillaceae</taxon>
        <taxon>Nitrospirillum</taxon>
    </lineage>
</organism>
<feature type="chain" id="PRO_5022105285" description="DUF4142 domain-containing protein" evidence="1">
    <location>
        <begin position="40"/>
        <end position="229"/>
    </location>
</feature>
<evidence type="ECO:0000313" key="2">
    <source>
        <dbReference type="EMBL" id="TWB20394.1"/>
    </source>
</evidence>
<name>A0A560FFL3_9PROT</name>
<gene>
    <name evidence="2" type="ORF">FBZ89_107105</name>
</gene>
<dbReference type="Proteomes" id="UP000319859">
    <property type="component" value="Unassembled WGS sequence"/>
</dbReference>
<keyword evidence="1" id="KW-0732">Signal</keyword>
<proteinExistence type="predicted"/>
<dbReference type="EMBL" id="VITN01000007">
    <property type="protein sequence ID" value="TWB20394.1"/>
    <property type="molecule type" value="Genomic_DNA"/>
</dbReference>
<evidence type="ECO:0000256" key="1">
    <source>
        <dbReference type="SAM" id="SignalP"/>
    </source>
</evidence>
<accession>A0A560FFL3</accession>
<dbReference type="AlphaFoldDB" id="A0A560FFL3"/>
<comment type="caution">
    <text evidence="2">The sequence shown here is derived from an EMBL/GenBank/DDBJ whole genome shotgun (WGS) entry which is preliminary data.</text>
</comment>